<proteinExistence type="predicted"/>
<reference evidence="1" key="2">
    <citation type="journal article" date="2015" name="Data Brief">
        <title>Shoot transcriptome of the giant reed, Arundo donax.</title>
        <authorList>
            <person name="Barrero R.A."/>
            <person name="Guerrero F.D."/>
            <person name="Moolhuijzen P."/>
            <person name="Goolsby J.A."/>
            <person name="Tidwell J."/>
            <person name="Bellgard S.E."/>
            <person name="Bellgard M.I."/>
        </authorList>
    </citation>
    <scope>NUCLEOTIDE SEQUENCE</scope>
    <source>
        <tissue evidence="1">Shoot tissue taken approximately 20 cm above the soil surface</tissue>
    </source>
</reference>
<organism evidence="1">
    <name type="scientific">Arundo donax</name>
    <name type="common">Giant reed</name>
    <name type="synonym">Donax arundinaceus</name>
    <dbReference type="NCBI Taxonomy" id="35708"/>
    <lineage>
        <taxon>Eukaryota</taxon>
        <taxon>Viridiplantae</taxon>
        <taxon>Streptophyta</taxon>
        <taxon>Embryophyta</taxon>
        <taxon>Tracheophyta</taxon>
        <taxon>Spermatophyta</taxon>
        <taxon>Magnoliopsida</taxon>
        <taxon>Liliopsida</taxon>
        <taxon>Poales</taxon>
        <taxon>Poaceae</taxon>
        <taxon>PACMAD clade</taxon>
        <taxon>Arundinoideae</taxon>
        <taxon>Arundineae</taxon>
        <taxon>Arundo</taxon>
    </lineage>
</organism>
<reference evidence="1" key="1">
    <citation type="submission" date="2014-09" db="EMBL/GenBank/DDBJ databases">
        <authorList>
            <person name="Magalhaes I.L.F."/>
            <person name="Oliveira U."/>
            <person name="Santos F.R."/>
            <person name="Vidigal T.H.D.A."/>
            <person name="Brescovit A.D."/>
            <person name="Santos A.J."/>
        </authorList>
    </citation>
    <scope>NUCLEOTIDE SEQUENCE</scope>
    <source>
        <tissue evidence="1">Shoot tissue taken approximately 20 cm above the soil surface</tissue>
    </source>
</reference>
<name>A0A0A9ATM1_ARUDO</name>
<protein>
    <submittedName>
        <fullName evidence="1">Uncharacterized protein</fullName>
    </submittedName>
</protein>
<dbReference type="EMBL" id="GBRH01245630">
    <property type="protein sequence ID" value="JAD52265.1"/>
    <property type="molecule type" value="Transcribed_RNA"/>
</dbReference>
<evidence type="ECO:0000313" key="1">
    <source>
        <dbReference type="EMBL" id="JAD52265.1"/>
    </source>
</evidence>
<sequence length="41" mass="4050">MLGSAGLHCPCARAKLNRPPSIMVAAARSGSGSDGQLPSLA</sequence>
<dbReference type="AlphaFoldDB" id="A0A0A9ATM1"/>
<accession>A0A0A9ATM1</accession>